<evidence type="ECO:0000259" key="1">
    <source>
        <dbReference type="Pfam" id="PF04230"/>
    </source>
</evidence>
<dbReference type="InterPro" id="IPR007345">
    <property type="entry name" value="Polysacch_pyruvyl_Trfase"/>
</dbReference>
<accession>A0ABP8APS0</accession>
<protein>
    <submittedName>
        <fullName evidence="2">Polysaccharide pyruvyl transferase family protein</fullName>
    </submittedName>
</protein>
<dbReference type="Proteomes" id="UP001500213">
    <property type="component" value="Unassembled WGS sequence"/>
</dbReference>
<evidence type="ECO:0000313" key="3">
    <source>
        <dbReference type="Proteomes" id="UP001500213"/>
    </source>
</evidence>
<dbReference type="Pfam" id="PF04230">
    <property type="entry name" value="PS_pyruv_trans"/>
    <property type="match status" value="1"/>
</dbReference>
<evidence type="ECO:0000313" key="2">
    <source>
        <dbReference type="EMBL" id="GAA4187228.1"/>
    </source>
</evidence>
<proteinExistence type="predicted"/>
<dbReference type="GO" id="GO:0016740">
    <property type="term" value="F:transferase activity"/>
    <property type="evidence" value="ECO:0007669"/>
    <property type="project" value="UniProtKB-KW"/>
</dbReference>
<keyword evidence="3" id="KW-1185">Reference proteome</keyword>
<gene>
    <name evidence="2" type="ORF">GCM10022288_11920</name>
</gene>
<sequence>MRPDDLETLTELRSATTAVLTEAIGHGATVALLDAPNQRNVGDSLIWAGELEYFRTLGLRLAYVADRRTYDAAELRRALPPDGVILIHGGGNFGDLWDGHQQHREQVARDFPDRKIVQLPQSVWFESPEKAALANAVLGGHPDFTLLVRDSESEGRAAAQLPDVRRRYCWDMALGWSAPTRASAAAPGAAPVLVIARTDHEGSSGLGDLDLADEIGAEVHVADWTSAELDTLSWRLARLVPRVAHKYRFVRGPLLRPLVNASFRWINAANIRGGIRLYRDRRYAIVDRLHAHVLAVLLDLDHVLLDNNYGKLGAVYRDYSSRFSTASYADRPQQAVELAAEALGRARAVR</sequence>
<organism evidence="2 3">
    <name type="scientific">Gryllotalpicola kribbensis</name>
    <dbReference type="NCBI Taxonomy" id="993084"/>
    <lineage>
        <taxon>Bacteria</taxon>
        <taxon>Bacillati</taxon>
        <taxon>Actinomycetota</taxon>
        <taxon>Actinomycetes</taxon>
        <taxon>Micrococcales</taxon>
        <taxon>Microbacteriaceae</taxon>
        <taxon>Gryllotalpicola</taxon>
    </lineage>
</organism>
<name>A0ABP8APS0_9MICO</name>
<dbReference type="RefSeq" id="WP_344774843.1">
    <property type="nucleotide sequence ID" value="NZ_BAABBX010000009.1"/>
</dbReference>
<reference evidence="3" key="1">
    <citation type="journal article" date="2019" name="Int. J. Syst. Evol. Microbiol.">
        <title>The Global Catalogue of Microorganisms (GCM) 10K type strain sequencing project: providing services to taxonomists for standard genome sequencing and annotation.</title>
        <authorList>
            <consortium name="The Broad Institute Genomics Platform"/>
            <consortium name="The Broad Institute Genome Sequencing Center for Infectious Disease"/>
            <person name="Wu L."/>
            <person name="Ma J."/>
        </authorList>
    </citation>
    <scope>NUCLEOTIDE SEQUENCE [LARGE SCALE GENOMIC DNA]</scope>
    <source>
        <strain evidence="3">JCM 17593</strain>
    </source>
</reference>
<keyword evidence="2" id="KW-0808">Transferase</keyword>
<comment type="caution">
    <text evidence="2">The sequence shown here is derived from an EMBL/GenBank/DDBJ whole genome shotgun (WGS) entry which is preliminary data.</text>
</comment>
<feature type="domain" description="Polysaccharide pyruvyl transferase" evidence="1">
    <location>
        <begin position="40"/>
        <end position="307"/>
    </location>
</feature>
<dbReference type="EMBL" id="BAABBX010000009">
    <property type="protein sequence ID" value="GAA4187228.1"/>
    <property type="molecule type" value="Genomic_DNA"/>
</dbReference>